<dbReference type="EMBL" id="JAAXPE010000027">
    <property type="protein sequence ID" value="NKY88251.1"/>
    <property type="molecule type" value="Genomic_DNA"/>
</dbReference>
<name>A0A7X6RJJ2_9NOCA</name>
<dbReference type="SUPFAM" id="SSF52540">
    <property type="entry name" value="P-loop containing nucleoside triphosphate hydrolases"/>
    <property type="match status" value="1"/>
</dbReference>
<feature type="domain" description="AAA" evidence="1">
    <location>
        <begin position="144"/>
        <end position="327"/>
    </location>
</feature>
<dbReference type="AlphaFoldDB" id="A0A7X6RJJ2"/>
<evidence type="ECO:0000313" key="2">
    <source>
        <dbReference type="EMBL" id="NKY88251.1"/>
    </source>
</evidence>
<evidence type="ECO:0000313" key="3">
    <source>
        <dbReference type="Proteomes" id="UP000523447"/>
    </source>
</evidence>
<dbReference type="PANTHER" id="PTHR13696:SF52">
    <property type="entry name" value="PARA FAMILY PROTEIN CT_582"/>
    <property type="match status" value="1"/>
</dbReference>
<organism evidence="2 3">
    <name type="scientific">Nocardia veterana</name>
    <dbReference type="NCBI Taxonomy" id="132249"/>
    <lineage>
        <taxon>Bacteria</taxon>
        <taxon>Bacillati</taxon>
        <taxon>Actinomycetota</taxon>
        <taxon>Actinomycetes</taxon>
        <taxon>Mycobacteriales</taxon>
        <taxon>Nocardiaceae</taxon>
        <taxon>Nocardia</taxon>
    </lineage>
</organism>
<protein>
    <submittedName>
        <fullName evidence="2">ParA family protein</fullName>
    </submittedName>
</protein>
<dbReference type="InterPro" id="IPR027417">
    <property type="entry name" value="P-loop_NTPase"/>
</dbReference>
<dbReference type="Proteomes" id="UP000523447">
    <property type="component" value="Unassembled WGS sequence"/>
</dbReference>
<dbReference type="PANTHER" id="PTHR13696">
    <property type="entry name" value="P-LOOP CONTAINING NUCLEOSIDE TRIPHOSPHATE HYDROLASE"/>
    <property type="match status" value="1"/>
</dbReference>
<dbReference type="Gene3D" id="3.40.50.300">
    <property type="entry name" value="P-loop containing nucleotide triphosphate hydrolases"/>
    <property type="match status" value="1"/>
</dbReference>
<proteinExistence type="predicted"/>
<comment type="caution">
    <text evidence="2">The sequence shown here is derived from an EMBL/GenBank/DDBJ whole genome shotgun (WGS) entry which is preliminary data.</text>
</comment>
<dbReference type="InterPro" id="IPR050678">
    <property type="entry name" value="DNA_Partitioning_ATPase"/>
</dbReference>
<keyword evidence="3" id="KW-1185">Reference proteome</keyword>
<reference evidence="2 3" key="1">
    <citation type="submission" date="2020-04" db="EMBL/GenBank/DDBJ databases">
        <title>MicrobeNet Type strains.</title>
        <authorList>
            <person name="Nicholson A.C."/>
        </authorList>
    </citation>
    <scope>NUCLEOTIDE SEQUENCE [LARGE SCALE GENOMIC DNA]</scope>
    <source>
        <strain evidence="2 3">DSM 44445</strain>
    </source>
</reference>
<evidence type="ECO:0000259" key="1">
    <source>
        <dbReference type="Pfam" id="PF13614"/>
    </source>
</evidence>
<sequence>MGELIGERRELGGEFRSHPGIFAARPAERAISQENSSDIRPARWCRAVPHRVSITSLYRTVPTVVRLEGLGLVELRSEALSEQRTSPAAGSLGAARPLISDAAAAEDDGFDWLGRARAGRVLHLERPQRIWERDRTPGRSRPYVVATFNLKGGVGKTTTTAALAEILSAEFDKRVLLIDLDPQANLTAMMVGENRAVELDSVDRTLAAIFAAALAGAPAPDVRALIQREVSAMRTVTTVDLLPASPKLIALQDEMPSLRHCEPTAVLAEALSGVLADYDYVFVDCPPNLGPITQNGLRLSDGYVIPTIPDIMSTYGIPPVQAHLRHLAARWGAPLEELGVVVTKYRRSSAVHRSTLEILQANRTLPRLFPTRIPDSNQIAAAAAFTDFGSLRRKYGTGGQFLALRELTADFLATTRITLAWGR</sequence>
<dbReference type="CDD" id="cd02042">
    <property type="entry name" value="ParAB_family"/>
    <property type="match status" value="1"/>
</dbReference>
<accession>A0A7X6RJJ2</accession>
<dbReference type="InterPro" id="IPR025669">
    <property type="entry name" value="AAA_dom"/>
</dbReference>
<gene>
    <name evidence="2" type="ORF">HGA07_21840</name>
</gene>
<dbReference type="Pfam" id="PF13614">
    <property type="entry name" value="AAA_31"/>
    <property type="match status" value="1"/>
</dbReference>